<dbReference type="EMBL" id="JANAKD010001409">
    <property type="protein sequence ID" value="KAJ3479751.1"/>
    <property type="molecule type" value="Genomic_DNA"/>
</dbReference>
<evidence type="ECO:0000313" key="2">
    <source>
        <dbReference type="Proteomes" id="UP001148737"/>
    </source>
</evidence>
<reference evidence="1" key="1">
    <citation type="submission" date="2022-07" db="EMBL/GenBank/DDBJ databases">
        <title>Genome Sequence of Lecanicillium saksenae.</title>
        <authorList>
            <person name="Buettner E."/>
        </authorList>
    </citation>
    <scope>NUCLEOTIDE SEQUENCE</scope>
    <source>
        <strain evidence="1">VT-O1</strain>
    </source>
</reference>
<accession>A0ACC1QJK1</accession>
<organism evidence="1 2">
    <name type="scientific">Lecanicillium saksenae</name>
    <dbReference type="NCBI Taxonomy" id="468837"/>
    <lineage>
        <taxon>Eukaryota</taxon>
        <taxon>Fungi</taxon>
        <taxon>Dikarya</taxon>
        <taxon>Ascomycota</taxon>
        <taxon>Pezizomycotina</taxon>
        <taxon>Sordariomycetes</taxon>
        <taxon>Hypocreomycetidae</taxon>
        <taxon>Hypocreales</taxon>
        <taxon>Cordycipitaceae</taxon>
        <taxon>Lecanicillium</taxon>
    </lineage>
</organism>
<dbReference type="Proteomes" id="UP001148737">
    <property type="component" value="Unassembled WGS sequence"/>
</dbReference>
<evidence type="ECO:0000313" key="1">
    <source>
        <dbReference type="EMBL" id="KAJ3479751.1"/>
    </source>
</evidence>
<sequence length="274" mass="29769">MYSTAGMAINASYTGNCSSHAKTITYLGATPYVNSTATVTFDARHIYKDGDHEGHDKPWYYYVTLTQSEGKPLTNQWIGVPESVLEANAFNYTRICTYMVEGRDGGSRVAEGNKTCDGIISDQCVETFSKPKSTAADMDECPRQFDLEPCNTSFLASSSDTLSRDKTCFARTLPGITLPDGYVAAAIAGRGGIPNAGDNEYASYDDSFRRIIPTVIVFYKREQTGTNATLTTAIGTQRLCAAPNEAQPGSRSESRRNFDLSLTGFAMLGILLLV</sequence>
<gene>
    <name evidence="1" type="ORF">NLG97_g8238</name>
</gene>
<proteinExistence type="predicted"/>
<keyword evidence="2" id="KW-1185">Reference proteome</keyword>
<name>A0ACC1QJK1_9HYPO</name>
<protein>
    <submittedName>
        <fullName evidence="1">Uncharacterized protein</fullName>
    </submittedName>
</protein>
<comment type="caution">
    <text evidence="1">The sequence shown here is derived from an EMBL/GenBank/DDBJ whole genome shotgun (WGS) entry which is preliminary data.</text>
</comment>